<dbReference type="Proteomes" id="UP000011096">
    <property type="component" value="Unassembled WGS sequence"/>
</dbReference>
<dbReference type="AlphaFoldDB" id="A0A7J6IPP3"/>
<sequence length="67" mass="7490">MEFYNANAKAMGDLGPEYFDQPVLRVVQSRKQASNWSGPGIRSALVEIGKSNHEFFQPAWSKSGDPF</sequence>
<dbReference type="EMBL" id="ANPB02000007">
    <property type="protein sequence ID" value="KAF4478895.1"/>
    <property type="molecule type" value="Genomic_DNA"/>
</dbReference>
<gene>
    <name evidence="1" type="ORF">CGGC5_v012656</name>
</gene>
<proteinExistence type="predicted"/>
<keyword evidence="2" id="KW-1185">Reference proteome</keyword>
<evidence type="ECO:0000313" key="2">
    <source>
        <dbReference type="Proteomes" id="UP000011096"/>
    </source>
</evidence>
<dbReference type="InParanoid" id="A0A7J6IPP3"/>
<organism evidence="1 2">
    <name type="scientific">Colletotrichum fructicola (strain Nara gc5)</name>
    <name type="common">Anthracnose fungus</name>
    <name type="synonym">Colletotrichum gloeosporioides (strain Nara gc5)</name>
    <dbReference type="NCBI Taxonomy" id="1213859"/>
    <lineage>
        <taxon>Eukaryota</taxon>
        <taxon>Fungi</taxon>
        <taxon>Dikarya</taxon>
        <taxon>Ascomycota</taxon>
        <taxon>Pezizomycotina</taxon>
        <taxon>Sordariomycetes</taxon>
        <taxon>Hypocreomycetidae</taxon>
        <taxon>Glomerellales</taxon>
        <taxon>Glomerellaceae</taxon>
        <taxon>Colletotrichum</taxon>
        <taxon>Colletotrichum gloeosporioides species complex</taxon>
    </lineage>
</organism>
<accession>A0A7J6IPP3</accession>
<dbReference type="RefSeq" id="XP_031890300.1">
    <property type="nucleotide sequence ID" value="XM_032030215.1"/>
</dbReference>
<reference evidence="1 2" key="2">
    <citation type="submission" date="2020-04" db="EMBL/GenBank/DDBJ databases">
        <title>Genome sequencing and assembly of multiple isolates from the Colletotrichum gloeosporioides species complex.</title>
        <authorList>
            <person name="Gan P."/>
            <person name="Shirasu K."/>
        </authorList>
    </citation>
    <scope>NUCLEOTIDE SEQUENCE [LARGE SCALE GENOMIC DNA]</scope>
    <source>
        <strain evidence="1 2">Nara gc5</strain>
    </source>
</reference>
<dbReference type="GeneID" id="43614287"/>
<reference evidence="1 2" key="1">
    <citation type="submission" date="2012-08" db="EMBL/GenBank/DDBJ databases">
        <authorList>
            <person name="Gan P.H.P."/>
            <person name="Ikeda K."/>
            <person name="Irieda H."/>
            <person name="Narusaka M."/>
            <person name="O'Connell R.J."/>
            <person name="Narusaka Y."/>
            <person name="Takano Y."/>
            <person name="Kubo Y."/>
            <person name="Shirasu K."/>
        </authorList>
    </citation>
    <scope>NUCLEOTIDE SEQUENCE [LARGE SCALE GENOMIC DNA]</scope>
    <source>
        <strain evidence="1 2">Nara gc5</strain>
    </source>
</reference>
<name>A0A7J6IPP3_COLFN</name>
<comment type="caution">
    <text evidence="1">The sequence shown here is derived from an EMBL/GenBank/DDBJ whole genome shotgun (WGS) entry which is preliminary data.</text>
</comment>
<evidence type="ECO:0000313" key="1">
    <source>
        <dbReference type="EMBL" id="KAF4478895.1"/>
    </source>
</evidence>
<protein>
    <submittedName>
        <fullName evidence="1">Uncharacterized protein</fullName>
    </submittedName>
</protein>